<dbReference type="GO" id="GO:0043190">
    <property type="term" value="C:ATP-binding cassette (ABC) transporter complex"/>
    <property type="evidence" value="ECO:0007669"/>
    <property type="project" value="InterPro"/>
</dbReference>
<proteinExistence type="inferred from homology"/>
<evidence type="ECO:0000256" key="6">
    <source>
        <dbReference type="ARBA" id="ARBA00023136"/>
    </source>
</evidence>
<dbReference type="EMBL" id="CP036298">
    <property type="protein sequence ID" value="QDV26461.1"/>
    <property type="molecule type" value="Genomic_DNA"/>
</dbReference>
<keyword evidence="2 7" id="KW-0812">Transmembrane</keyword>
<keyword evidence="6 7" id="KW-0472">Membrane</keyword>
<keyword evidence="3" id="KW-0547">Nucleotide-binding</keyword>
<dbReference type="SUPFAM" id="SSF52540">
    <property type="entry name" value="P-loop containing nucleoside triphosphate hydrolases"/>
    <property type="match status" value="1"/>
</dbReference>
<dbReference type="PROSITE" id="PS51012">
    <property type="entry name" value="ABC_TM2"/>
    <property type="match status" value="1"/>
</dbReference>
<evidence type="ECO:0000259" key="10">
    <source>
        <dbReference type="PROSITE" id="PS51012"/>
    </source>
</evidence>
<dbReference type="InterPro" id="IPR047817">
    <property type="entry name" value="ABC2_TM_bact-type"/>
</dbReference>
<dbReference type="Gene3D" id="3.40.1710.10">
    <property type="entry name" value="abc type-2 transporter like domain"/>
    <property type="match status" value="1"/>
</dbReference>
<keyword evidence="12" id="KW-1185">Reference proteome</keyword>
<evidence type="ECO:0000313" key="12">
    <source>
        <dbReference type="Proteomes" id="UP000318017"/>
    </source>
</evidence>
<feature type="domain" description="ABC transmembrane type-2" evidence="10">
    <location>
        <begin position="554"/>
        <end position="779"/>
    </location>
</feature>
<feature type="transmembrane region" description="Helical" evidence="7">
    <location>
        <begin position="422"/>
        <end position="440"/>
    </location>
</feature>
<dbReference type="AlphaFoldDB" id="A0A518GCY8"/>
<dbReference type="OrthoDB" id="9804819at2"/>
<feature type="compositionally biased region" description="Low complexity" evidence="8">
    <location>
        <begin position="364"/>
        <end position="376"/>
    </location>
</feature>
<feature type="transmembrane region" description="Helical" evidence="7">
    <location>
        <begin position="636"/>
        <end position="657"/>
    </location>
</feature>
<evidence type="ECO:0000313" key="11">
    <source>
        <dbReference type="EMBL" id="QDV26461.1"/>
    </source>
</evidence>
<dbReference type="PROSITE" id="PS50893">
    <property type="entry name" value="ABC_TRANSPORTER_2"/>
    <property type="match status" value="1"/>
</dbReference>
<accession>A0A518GCY8</accession>
<dbReference type="RefSeq" id="WP_145082611.1">
    <property type="nucleotide sequence ID" value="NZ_CP036298.1"/>
</dbReference>
<evidence type="ECO:0000256" key="7">
    <source>
        <dbReference type="RuleBase" id="RU361157"/>
    </source>
</evidence>
<comment type="subcellular location">
    <subcellularLocation>
        <location evidence="7">Cell membrane</location>
        <topology evidence="7">Multi-pass membrane protein</topology>
    </subcellularLocation>
    <subcellularLocation>
        <location evidence="1">Membrane</location>
        <topology evidence="1">Multi-pass membrane protein</topology>
    </subcellularLocation>
</comment>
<dbReference type="KEGG" id="ahel:Q31a_48350"/>
<feature type="transmembrane region" description="Helical" evidence="7">
    <location>
        <begin position="669"/>
        <end position="691"/>
    </location>
</feature>
<evidence type="ECO:0000259" key="9">
    <source>
        <dbReference type="PROSITE" id="PS50893"/>
    </source>
</evidence>
<dbReference type="GO" id="GO:0005524">
    <property type="term" value="F:ATP binding"/>
    <property type="evidence" value="ECO:0007669"/>
    <property type="project" value="UniProtKB-KW"/>
</dbReference>
<dbReference type="InterPro" id="IPR017871">
    <property type="entry name" value="ABC_transporter-like_CS"/>
</dbReference>
<feature type="region of interest" description="Disordered" evidence="8">
    <location>
        <begin position="309"/>
        <end position="380"/>
    </location>
</feature>
<evidence type="ECO:0000256" key="4">
    <source>
        <dbReference type="ARBA" id="ARBA00022840"/>
    </source>
</evidence>
<comment type="similarity">
    <text evidence="7">Belongs to the ABC-2 integral membrane protein family.</text>
</comment>
<gene>
    <name evidence="11" type="primary">ybhF_7</name>
    <name evidence="11" type="ORF">Q31a_48350</name>
</gene>
<dbReference type="PANTHER" id="PTHR43038">
    <property type="entry name" value="ATP-BINDING CASSETTE, SUB-FAMILY H, MEMBER 1"/>
    <property type="match status" value="1"/>
</dbReference>
<feature type="transmembrane region" description="Helical" evidence="7">
    <location>
        <begin position="587"/>
        <end position="610"/>
    </location>
</feature>
<keyword evidence="7" id="KW-0813">Transport</keyword>
<dbReference type="InterPro" id="IPR003439">
    <property type="entry name" value="ABC_transporter-like_ATP-bd"/>
</dbReference>
<dbReference type="Pfam" id="PF00005">
    <property type="entry name" value="ABC_tran"/>
    <property type="match status" value="1"/>
</dbReference>
<dbReference type="InterPro" id="IPR013525">
    <property type="entry name" value="ABC2_TM"/>
</dbReference>
<dbReference type="PROSITE" id="PS00211">
    <property type="entry name" value="ABC_TRANSPORTER_1"/>
    <property type="match status" value="1"/>
</dbReference>
<dbReference type="Proteomes" id="UP000318017">
    <property type="component" value="Chromosome"/>
</dbReference>
<dbReference type="PRINTS" id="PR00164">
    <property type="entry name" value="ABC2TRNSPORT"/>
</dbReference>
<evidence type="ECO:0000256" key="5">
    <source>
        <dbReference type="ARBA" id="ARBA00022989"/>
    </source>
</evidence>
<keyword evidence="5 7" id="KW-1133">Transmembrane helix</keyword>
<evidence type="ECO:0000256" key="3">
    <source>
        <dbReference type="ARBA" id="ARBA00022741"/>
    </source>
</evidence>
<dbReference type="InterPro" id="IPR000412">
    <property type="entry name" value="ABC_2_transport"/>
</dbReference>
<dbReference type="SMART" id="SM00382">
    <property type="entry name" value="AAA"/>
    <property type="match status" value="1"/>
</dbReference>
<evidence type="ECO:0000256" key="8">
    <source>
        <dbReference type="SAM" id="MobiDB-lite"/>
    </source>
</evidence>
<reference evidence="11 12" key="1">
    <citation type="submission" date="2019-02" db="EMBL/GenBank/DDBJ databases">
        <title>Deep-cultivation of Planctomycetes and their phenomic and genomic characterization uncovers novel biology.</title>
        <authorList>
            <person name="Wiegand S."/>
            <person name="Jogler M."/>
            <person name="Boedeker C."/>
            <person name="Pinto D."/>
            <person name="Vollmers J."/>
            <person name="Rivas-Marin E."/>
            <person name="Kohn T."/>
            <person name="Peeters S.H."/>
            <person name="Heuer A."/>
            <person name="Rast P."/>
            <person name="Oberbeckmann S."/>
            <person name="Bunk B."/>
            <person name="Jeske O."/>
            <person name="Meyerdierks A."/>
            <person name="Storesund J.E."/>
            <person name="Kallscheuer N."/>
            <person name="Luecker S."/>
            <person name="Lage O.M."/>
            <person name="Pohl T."/>
            <person name="Merkel B.J."/>
            <person name="Hornburger P."/>
            <person name="Mueller R.-W."/>
            <person name="Bruemmer F."/>
            <person name="Labrenz M."/>
            <person name="Spormann A.M."/>
            <person name="Op den Camp H."/>
            <person name="Overmann J."/>
            <person name="Amann R."/>
            <person name="Jetten M.S.M."/>
            <person name="Mascher T."/>
            <person name="Medema M.H."/>
            <person name="Devos D.P."/>
            <person name="Kaster A.-K."/>
            <person name="Ovreas L."/>
            <person name="Rohde M."/>
            <person name="Galperin M.Y."/>
            <person name="Jogler C."/>
        </authorList>
    </citation>
    <scope>NUCLEOTIDE SEQUENCE [LARGE SCALE GENOMIC DNA]</scope>
    <source>
        <strain evidence="11 12">Q31a</strain>
    </source>
</reference>
<feature type="compositionally biased region" description="Low complexity" evidence="8">
    <location>
        <begin position="338"/>
        <end position="356"/>
    </location>
</feature>
<protein>
    <recommendedName>
        <fullName evidence="7">Transport permease protein</fullName>
    </recommendedName>
</protein>
<dbReference type="InterPro" id="IPR027417">
    <property type="entry name" value="P-loop_NTPase"/>
</dbReference>
<dbReference type="Gene3D" id="3.40.50.300">
    <property type="entry name" value="P-loop containing nucleotide triphosphate hydrolases"/>
    <property type="match status" value="1"/>
</dbReference>
<feature type="transmembrane region" description="Helical" evidence="7">
    <location>
        <begin position="757"/>
        <end position="776"/>
    </location>
</feature>
<organism evidence="11 12">
    <name type="scientific">Aureliella helgolandensis</name>
    <dbReference type="NCBI Taxonomy" id="2527968"/>
    <lineage>
        <taxon>Bacteria</taxon>
        <taxon>Pseudomonadati</taxon>
        <taxon>Planctomycetota</taxon>
        <taxon>Planctomycetia</taxon>
        <taxon>Pirellulales</taxon>
        <taxon>Pirellulaceae</taxon>
        <taxon>Aureliella</taxon>
    </lineage>
</organism>
<dbReference type="InterPro" id="IPR003593">
    <property type="entry name" value="AAA+_ATPase"/>
</dbReference>
<name>A0A518GCY8_9BACT</name>
<dbReference type="GO" id="GO:0016887">
    <property type="term" value="F:ATP hydrolysis activity"/>
    <property type="evidence" value="ECO:0007669"/>
    <property type="project" value="InterPro"/>
</dbReference>
<dbReference type="GO" id="GO:0140359">
    <property type="term" value="F:ABC-type transporter activity"/>
    <property type="evidence" value="ECO:0007669"/>
    <property type="project" value="InterPro"/>
</dbReference>
<keyword evidence="4 11" id="KW-0067">ATP-binding</keyword>
<feature type="domain" description="ABC transporter" evidence="9">
    <location>
        <begin position="6"/>
        <end position="235"/>
    </location>
</feature>
<dbReference type="PANTHER" id="PTHR43038:SF3">
    <property type="entry name" value="ABC TRANSPORTER G FAMILY MEMBER 20 ISOFORM X1"/>
    <property type="match status" value="1"/>
</dbReference>
<sequence>MNTPIIDVRSLSRSFGTLVAVQDVSFQVHRGSIFGLLGPNGSGKSTIIRMLLGILPPSKGDASVLGLNVRSDAEQIKPRVGYMSQQFSLYGDLSVQENLDFYGRIYGLDRERLAERREDVLSLTGLKDRLPQLADTLSGGWKQRLALACSLIHEPEVLFLDEPTAGIDPVARRHLWDLLFELSGRGVTLFVTTHYMDEAERCTEVGYIYQSHLLVLGKPHQLKQLPEVNPAGTQRYEIRLPSPARHLAALRRLPEVHDATLFGETIHLLMDQSHSPRQILSQLELPPSAETRKISPSLEDVFVTLTSNAEKQSIEPGAPPSVPDADLATKDSTPPPSLTSSPALAAPPALTSSPTLAAPPPPAATAAAPPATSRAAKPFSRVRSGVVPNAASPAKPHRNSWTGLWAVLLKELVHIRRQPTTLFFMLVIPAMQTIIFGYAIDTQIEHIPTVMFNMDGRQISRELTAAFENTRRFRIDAQVRDEESFQRALSSGRAKVGIRIPPNYADQLLRGEQTKLQVLIDGSDSQVATTAQSTAQLLGMNLSIQMARAKGDALQLAPARNASGQGVLPIEVRTRMLYNPDLDSSHFFVPGLVGIILQLVTLFLTSFAVVRERELGTLEQLFVTPVGRKGLLLGKLLPYALVGFLSFLIVLVVMIYVFHVNIRGSITLLLVLSMLFMVCSLALGLLVSTIAKTQLEAFQFAFVIMLPSVLLSGFVFPRSEMPLPIYLITFTIPVTYYIEILRGVVLRGADFVDLMPWVLGLTICGVVVLTLSVARFQKRISG</sequence>
<dbReference type="Pfam" id="PF12698">
    <property type="entry name" value="ABC2_membrane_3"/>
    <property type="match status" value="1"/>
</dbReference>
<feature type="transmembrane region" description="Helical" evidence="7">
    <location>
        <begin position="723"/>
        <end position="745"/>
    </location>
</feature>
<evidence type="ECO:0000256" key="1">
    <source>
        <dbReference type="ARBA" id="ARBA00004141"/>
    </source>
</evidence>
<keyword evidence="7" id="KW-1003">Cell membrane</keyword>
<evidence type="ECO:0000256" key="2">
    <source>
        <dbReference type="ARBA" id="ARBA00022692"/>
    </source>
</evidence>
<feature type="transmembrane region" description="Helical" evidence="7">
    <location>
        <begin position="697"/>
        <end position="716"/>
    </location>
</feature>
<dbReference type="CDD" id="cd03230">
    <property type="entry name" value="ABC_DR_subfamily_A"/>
    <property type="match status" value="1"/>
</dbReference>